<keyword evidence="3" id="KW-1185">Reference proteome</keyword>
<comment type="caution">
    <text evidence="1">The sequence shown here is derived from an EMBL/GenBank/DDBJ whole genome shotgun (WGS) entry which is preliminary data.</text>
</comment>
<proteinExistence type="predicted"/>
<reference evidence="2" key="2">
    <citation type="submission" date="2024-04" db="EMBL/GenBank/DDBJ databases">
        <authorList>
            <person name="Chen Y."/>
            <person name="Shah S."/>
            <person name="Dougan E. K."/>
            <person name="Thang M."/>
            <person name="Chan C."/>
        </authorList>
    </citation>
    <scope>NUCLEOTIDE SEQUENCE [LARGE SCALE GENOMIC DNA]</scope>
</reference>
<sequence>DQRRWDVMGWRLYGDLVGTGHGYRDFEPWPEWDKPLANWIDKYPDPSFEAK</sequence>
<reference evidence="1" key="1">
    <citation type="submission" date="2022-10" db="EMBL/GenBank/DDBJ databases">
        <authorList>
            <person name="Chen Y."/>
            <person name="Dougan E. K."/>
            <person name="Chan C."/>
            <person name="Rhodes N."/>
            <person name="Thang M."/>
        </authorList>
    </citation>
    <scope>NUCLEOTIDE SEQUENCE</scope>
</reference>
<feature type="non-terminal residue" evidence="1">
    <location>
        <position position="1"/>
    </location>
</feature>
<dbReference type="EMBL" id="CAMXCT020006728">
    <property type="protein sequence ID" value="CAL1172404.1"/>
    <property type="molecule type" value="Genomic_DNA"/>
</dbReference>
<gene>
    <name evidence="1" type="ORF">C1SCF055_LOCUS43553</name>
</gene>
<protein>
    <submittedName>
        <fullName evidence="1">Uncharacterized protein</fullName>
    </submittedName>
</protein>
<dbReference type="EMBL" id="CAMXCT030006728">
    <property type="protein sequence ID" value="CAL4806341.1"/>
    <property type="molecule type" value="Genomic_DNA"/>
</dbReference>
<dbReference type="EMBL" id="CAMXCT010006728">
    <property type="protein sequence ID" value="CAI4019029.1"/>
    <property type="molecule type" value="Genomic_DNA"/>
</dbReference>
<dbReference type="Proteomes" id="UP001152797">
    <property type="component" value="Unassembled WGS sequence"/>
</dbReference>
<evidence type="ECO:0000313" key="1">
    <source>
        <dbReference type="EMBL" id="CAI4019029.1"/>
    </source>
</evidence>
<feature type="non-terminal residue" evidence="1">
    <location>
        <position position="51"/>
    </location>
</feature>
<name>A0A9P1M4F2_9DINO</name>
<organism evidence="1">
    <name type="scientific">Cladocopium goreaui</name>
    <dbReference type="NCBI Taxonomy" id="2562237"/>
    <lineage>
        <taxon>Eukaryota</taxon>
        <taxon>Sar</taxon>
        <taxon>Alveolata</taxon>
        <taxon>Dinophyceae</taxon>
        <taxon>Suessiales</taxon>
        <taxon>Symbiodiniaceae</taxon>
        <taxon>Cladocopium</taxon>
    </lineage>
</organism>
<evidence type="ECO:0000313" key="3">
    <source>
        <dbReference type="Proteomes" id="UP001152797"/>
    </source>
</evidence>
<accession>A0A9P1M4F2</accession>
<evidence type="ECO:0000313" key="2">
    <source>
        <dbReference type="EMBL" id="CAL1172404.1"/>
    </source>
</evidence>
<dbReference type="AlphaFoldDB" id="A0A9P1M4F2"/>